<evidence type="ECO:0000313" key="2">
    <source>
        <dbReference type="EMBL" id="RED75512.1"/>
    </source>
</evidence>
<comment type="caution">
    <text evidence="2">The sequence shown here is derived from an EMBL/GenBank/DDBJ whole genome shotgun (WGS) entry which is preliminary data.</text>
</comment>
<dbReference type="Pfam" id="PF00882">
    <property type="entry name" value="Zn_dep_PLPC"/>
    <property type="match status" value="1"/>
</dbReference>
<gene>
    <name evidence="2" type="ORF">DFP98_115128</name>
</gene>
<proteinExistence type="predicted"/>
<sequence>MPNVWAHIQFGKEVLALVRAERPMEIPQWKTAFQLGCQGPDFLFYDRYLPWQSGDTDLNRLGSLMHSQSCGPFLLSLLEEAKGRSPDEPATAYSLGFLLHHLLDRHLHPFVFSRSGFKKWHHQRYETAMDSAIMLRRADIHTGQTPVSPEIDTNGRLPGDFASGFLRAARLHYPVPAERMTPEELDNAVRQMQQAQRLFYDPSGWKGRLVFGMLQPFSPPRRTPDWDVLNESRQRWIDPTDRTTVHSSSALELWDRALKDAQETMTAALRWLETGTADAEAEPLRARFGELLGNVSYETGRPCGSADIVYADSVIPER</sequence>
<reference evidence="2 3" key="1">
    <citation type="submission" date="2018-07" db="EMBL/GenBank/DDBJ databases">
        <title>Genomic Encyclopedia of Type Strains, Phase III (KMG-III): the genomes of soil and plant-associated and newly described type strains.</title>
        <authorList>
            <person name="Whitman W."/>
        </authorList>
    </citation>
    <scope>NUCLEOTIDE SEQUENCE [LARGE SCALE GENOMIC DNA]</scope>
    <source>
        <strain evidence="2 3">CECT 7287</strain>
    </source>
</reference>
<accession>A0A3D9JN56</accession>
<feature type="domain" description="Phospholipase C/D" evidence="1">
    <location>
        <begin position="7"/>
        <end position="136"/>
    </location>
</feature>
<dbReference type="RefSeq" id="WP_181917796.1">
    <property type="nucleotide sequence ID" value="NZ_QRDZ01000015.1"/>
</dbReference>
<dbReference type="AlphaFoldDB" id="A0A3D9JN56"/>
<keyword evidence="3" id="KW-1185">Reference proteome</keyword>
<dbReference type="Proteomes" id="UP000256977">
    <property type="component" value="Unassembled WGS sequence"/>
</dbReference>
<evidence type="ECO:0000313" key="3">
    <source>
        <dbReference type="Proteomes" id="UP000256977"/>
    </source>
</evidence>
<name>A0A3D9JN56_9BACL</name>
<protein>
    <submittedName>
        <fullName evidence="2">Zinc dependent phospholipase C</fullName>
    </submittedName>
</protein>
<organism evidence="2 3">
    <name type="scientific">Cohnella phaseoli</name>
    <dbReference type="NCBI Taxonomy" id="456490"/>
    <lineage>
        <taxon>Bacteria</taxon>
        <taxon>Bacillati</taxon>
        <taxon>Bacillota</taxon>
        <taxon>Bacilli</taxon>
        <taxon>Bacillales</taxon>
        <taxon>Paenibacillaceae</taxon>
        <taxon>Cohnella</taxon>
    </lineage>
</organism>
<dbReference type="EMBL" id="QRDZ01000015">
    <property type="protein sequence ID" value="RED75512.1"/>
    <property type="molecule type" value="Genomic_DNA"/>
</dbReference>
<evidence type="ECO:0000259" key="1">
    <source>
        <dbReference type="Pfam" id="PF00882"/>
    </source>
</evidence>
<dbReference type="InterPro" id="IPR029002">
    <property type="entry name" value="PLPC/GPLD1"/>
</dbReference>